<feature type="transmembrane region" description="Helical" evidence="1">
    <location>
        <begin position="49"/>
        <end position="69"/>
    </location>
</feature>
<dbReference type="Proteomes" id="UP000747110">
    <property type="component" value="Unassembled WGS sequence"/>
</dbReference>
<evidence type="ECO:0000313" key="3">
    <source>
        <dbReference type="EMBL" id="GIM17039.1"/>
    </source>
</evidence>
<name>A0A8J4CYP0_9CHLO</name>
<keyword evidence="1" id="KW-0472">Membrane</keyword>
<reference evidence="2" key="1">
    <citation type="journal article" date="2021" name="Proc. Natl. Acad. Sci. U.S.A.">
        <title>Three genomes in the algal genus Volvox reveal the fate of a haploid sex-determining region after a transition to homothallism.</title>
        <authorList>
            <person name="Yamamoto K."/>
            <person name="Hamaji T."/>
            <person name="Kawai-Toyooka H."/>
            <person name="Matsuzaki R."/>
            <person name="Takahashi F."/>
            <person name="Nishimura Y."/>
            <person name="Kawachi M."/>
            <person name="Noguchi H."/>
            <person name="Minakuchi Y."/>
            <person name="Umen J.G."/>
            <person name="Toyoda A."/>
            <person name="Nozaki H."/>
        </authorList>
    </citation>
    <scope>NUCLEOTIDE SEQUENCE</scope>
    <source>
        <strain evidence="3">NIES-3785</strain>
        <strain evidence="2">NIES-3786</strain>
    </source>
</reference>
<feature type="transmembrane region" description="Helical" evidence="1">
    <location>
        <begin position="231"/>
        <end position="247"/>
    </location>
</feature>
<protein>
    <submittedName>
        <fullName evidence="2">Uncharacterized protein</fullName>
    </submittedName>
</protein>
<dbReference type="Pfam" id="PF06966">
    <property type="entry name" value="DUF1295"/>
    <property type="match status" value="1"/>
</dbReference>
<evidence type="ECO:0000256" key="1">
    <source>
        <dbReference type="SAM" id="Phobius"/>
    </source>
</evidence>
<proteinExistence type="predicted"/>
<dbReference type="EMBL" id="BNCP01000076">
    <property type="protein sequence ID" value="GIL92311.1"/>
    <property type="molecule type" value="Genomic_DNA"/>
</dbReference>
<dbReference type="PANTHER" id="PTHR32251:SF23">
    <property type="entry name" value="3-OXO-5-ALPHA-STEROID 4-DEHYDROGENASE (DUF1295)"/>
    <property type="match status" value="1"/>
</dbReference>
<dbReference type="PANTHER" id="PTHR32251">
    <property type="entry name" value="3-OXO-5-ALPHA-STEROID 4-DEHYDROGENASE"/>
    <property type="match status" value="1"/>
</dbReference>
<dbReference type="OrthoDB" id="201504at2759"/>
<feature type="transmembrane region" description="Helical" evidence="1">
    <location>
        <begin position="188"/>
        <end position="211"/>
    </location>
</feature>
<accession>A0A8J4CYP0</accession>
<keyword evidence="1" id="KW-1133">Transmembrane helix</keyword>
<dbReference type="EMBL" id="BNCQ01000089">
    <property type="protein sequence ID" value="GIM17039.1"/>
    <property type="molecule type" value="Genomic_DNA"/>
</dbReference>
<dbReference type="Gene3D" id="1.20.120.1630">
    <property type="match status" value="1"/>
</dbReference>
<comment type="caution">
    <text evidence="2">The sequence shown here is derived from an EMBL/GenBank/DDBJ whole genome shotgun (WGS) entry which is preliminary data.</text>
</comment>
<dbReference type="Proteomes" id="UP000722791">
    <property type="component" value="Unassembled WGS sequence"/>
</dbReference>
<dbReference type="InterPro" id="IPR010721">
    <property type="entry name" value="UstE-like"/>
</dbReference>
<dbReference type="AlphaFoldDB" id="A0A8J4CYP0"/>
<dbReference type="GO" id="GO:0016020">
    <property type="term" value="C:membrane"/>
    <property type="evidence" value="ECO:0007669"/>
    <property type="project" value="TreeGrafter"/>
</dbReference>
<evidence type="ECO:0000313" key="2">
    <source>
        <dbReference type="EMBL" id="GIL92311.1"/>
    </source>
</evidence>
<keyword evidence="1" id="KW-0812">Transmembrane</keyword>
<keyword evidence="4" id="KW-1185">Reference proteome</keyword>
<evidence type="ECO:0000313" key="4">
    <source>
        <dbReference type="Proteomes" id="UP000747110"/>
    </source>
</evidence>
<organism evidence="2 4">
    <name type="scientific">Volvox reticuliferus</name>
    <dbReference type="NCBI Taxonomy" id="1737510"/>
    <lineage>
        <taxon>Eukaryota</taxon>
        <taxon>Viridiplantae</taxon>
        <taxon>Chlorophyta</taxon>
        <taxon>core chlorophytes</taxon>
        <taxon>Chlorophyceae</taxon>
        <taxon>CS clade</taxon>
        <taxon>Chlamydomonadales</taxon>
        <taxon>Volvocaceae</taxon>
        <taxon>Volvox</taxon>
    </lineage>
</organism>
<sequence length="302" mass="33582">MGYQFLCPAGGQGINEALELTRYFVYVLHTLLFQPSEALRALKAHGSPLVLAEAVALAAALLSWLWYLVTRNCSHVDRMWSILPPIYVAIFGWEDIKRALAAVHVALTASNSRGTGGAIFNPRILTAISTAVSNSGADGRLLVATALTAVWGCRLTFNFWRKGGYSLRYEDYRWAKVRKLMHPVVFEVFNLAFVALAQHALCLLITIPAFVAATVGRDDRGLPRPLGSADWAAAALFALLLLGEVVADEQQWAFQRRKQQLLARGQPRRGDYKRGFRTTGLFRFSRHPNYFCTRCLCGNAIH</sequence>
<gene>
    <name evidence="2" type="ORF">Vretifemale_19850</name>
    <name evidence="3" type="ORF">Vretimale_19582</name>
</gene>